<organism evidence="3 4">
    <name type="scientific">Smittium megazygosporum</name>
    <dbReference type="NCBI Taxonomy" id="133381"/>
    <lineage>
        <taxon>Eukaryota</taxon>
        <taxon>Fungi</taxon>
        <taxon>Fungi incertae sedis</taxon>
        <taxon>Zoopagomycota</taxon>
        <taxon>Kickxellomycotina</taxon>
        <taxon>Harpellomycetes</taxon>
        <taxon>Harpellales</taxon>
        <taxon>Legeriomycetaceae</taxon>
        <taxon>Smittium</taxon>
    </lineage>
</organism>
<evidence type="ECO:0000313" key="3">
    <source>
        <dbReference type="EMBL" id="PVV00604.1"/>
    </source>
</evidence>
<accession>A0A2T9Z7N7</accession>
<feature type="compositionally biased region" description="Basic and acidic residues" evidence="2">
    <location>
        <begin position="8"/>
        <end position="25"/>
    </location>
</feature>
<comment type="caution">
    <text evidence="3">The sequence shown here is derived from an EMBL/GenBank/DDBJ whole genome shotgun (WGS) entry which is preliminary data.</text>
</comment>
<feature type="non-terminal residue" evidence="3">
    <location>
        <position position="1"/>
    </location>
</feature>
<proteinExistence type="predicted"/>
<sequence>MQTSHSNQFRDFEIEGTKGTDHETKLPNSSFLDNQSKFDLDPHSIYKVASDPYEVYSNTHSYQPTNNFNMTKSVEPGFESISLKTQPPEVTDNLNYAPNSMFNYNQEVQNSDYKNNHDLEEIAGIQGPIRETEFLNFENSLSPVSIFKPSHQNPIKTSLEPIAEDPNLAFNQTVDKFEPYSLHQIFLHSDKANLESNTENPQSESFEFEKYDTTTQAQTRDYTDFNLEPLPKNKKVSNIFFELEKKDLEKEMLLSKIVSLERHILDMSSQPQSLSHQNFDYAQEISTLTKIYDARVSELMKQNSEIVKTISGLEDELELTKQRVYKNLNYNDEFPSQYNTASLKYNQDNTGFESRIDSHSIPNNLEPISGNDSKTYERESELRFTLENAINEQNKLKATLEEITVSLEAAEENNNFLEEMLSSTLESKNSVEYERDNLLAELEKFKQSGADNSEPSETNHNLNEGSENPSFFLKNPQEEFVINNLAEINQDTLENELALTKLELERRLTQVKELEQHNLDLLKKLDTSKSQSSNNARQYETLGMESTVLDSESSLRGEKLDKIQKELSAIFEKLYSYDSNSGSYLDHPQDDEIQSYNSELSSNNNMTRADIKIIELEQLVSKLNYKVDTLEYFGQNSIDKFEHSRQFVPSLEQEIKTLNEEIESLNQEIKSKNESLEETKSKLNDAIVVRDQNKIEMEALLNKVQSLELGLVEGQLLLDKSTTSEQQHSQTGPNLTALSESENQLHGIIKQLEEQVLQLELKERQKGQLLEELSREIDVLKEYLEDARNKNIELKGNLDSANNDLYNYQKSSDSTGSELTRQITESPKQIELLQQSAQNLETEKQELLKSLEAVKSEIKLLSETKQDLEFQLKTSENKYYQDLETLNSEISHFKLLLNDKENISLELSKKSKDLERDLNEKINQLNEVESQLGQSANEIDAYKQKVNGFDSLLGSKNAEIANLIAEFEDKSRLYNEATGRFESESKSKNEEISNLRQRVLNLEAEVAVSKESFGKTENEKNIQILSLEKAMNELDEKYKDLMTQNTAYIHESSLKDKRVLALEDNITDLSRSLDGLNLEIIKLKSENEQLSLETNQLNKSLFELQELLKEKEATLNDTLELLNEANLNNNRLNICIEQLSNKAAEFEKSNEALNEQISELKNQNNGNLQDSTVLKNQLKSVIDDVLGFASSVSSLSSEISKKVENWNEFSKEP</sequence>
<feature type="region of interest" description="Disordered" evidence="2">
    <location>
        <begin position="1"/>
        <end position="30"/>
    </location>
</feature>
<evidence type="ECO:0000256" key="1">
    <source>
        <dbReference type="SAM" id="Coils"/>
    </source>
</evidence>
<gene>
    <name evidence="3" type="ORF">BB560_005010</name>
</gene>
<evidence type="ECO:0000313" key="4">
    <source>
        <dbReference type="Proteomes" id="UP000245609"/>
    </source>
</evidence>
<feature type="region of interest" description="Disordered" evidence="2">
    <location>
        <begin position="528"/>
        <end position="551"/>
    </location>
</feature>
<keyword evidence="1" id="KW-0175">Coiled coil</keyword>
<dbReference type="STRING" id="133381.A0A2T9Z7N7"/>
<feature type="region of interest" description="Disordered" evidence="2">
    <location>
        <begin position="447"/>
        <end position="470"/>
    </location>
</feature>
<dbReference type="PANTHER" id="PTHR23159">
    <property type="entry name" value="CENTROSOMAL PROTEIN 2"/>
    <property type="match status" value="1"/>
</dbReference>
<dbReference type="EMBL" id="MBFS01001842">
    <property type="protein sequence ID" value="PVV00604.1"/>
    <property type="molecule type" value="Genomic_DNA"/>
</dbReference>
<reference evidence="3 4" key="1">
    <citation type="journal article" date="2018" name="MBio">
        <title>Comparative Genomics Reveals the Core Gene Toolbox for the Fungus-Insect Symbiosis.</title>
        <authorList>
            <person name="Wang Y."/>
            <person name="Stata M."/>
            <person name="Wang W."/>
            <person name="Stajich J.E."/>
            <person name="White M.M."/>
            <person name="Moncalvo J.M."/>
        </authorList>
    </citation>
    <scope>NUCLEOTIDE SEQUENCE [LARGE SCALE GENOMIC DNA]</scope>
    <source>
        <strain evidence="3 4">SC-DP-2</strain>
    </source>
</reference>
<feature type="coiled-coil region" evidence="1">
    <location>
        <begin position="648"/>
        <end position="686"/>
    </location>
</feature>
<dbReference type="Proteomes" id="UP000245609">
    <property type="component" value="Unassembled WGS sequence"/>
</dbReference>
<name>A0A2T9Z7N7_9FUNG</name>
<feature type="coiled-coil region" evidence="1">
    <location>
        <begin position="830"/>
        <end position="945"/>
    </location>
</feature>
<evidence type="ECO:0000256" key="2">
    <source>
        <dbReference type="SAM" id="MobiDB-lite"/>
    </source>
</evidence>
<dbReference type="SUPFAM" id="SSF58100">
    <property type="entry name" value="Bacterial hemolysins"/>
    <property type="match status" value="1"/>
</dbReference>
<keyword evidence="4" id="KW-1185">Reference proteome</keyword>
<dbReference type="AlphaFoldDB" id="A0A2T9Z7N7"/>
<feature type="region of interest" description="Disordered" evidence="2">
    <location>
        <begin position="355"/>
        <end position="376"/>
    </location>
</feature>
<feature type="coiled-coil region" evidence="1">
    <location>
        <begin position="985"/>
        <end position="1170"/>
    </location>
</feature>
<dbReference type="PANTHER" id="PTHR23159:SF31">
    <property type="entry name" value="CENTROSOME-ASSOCIATED PROTEIN CEP250 ISOFORM X1"/>
    <property type="match status" value="1"/>
</dbReference>
<feature type="compositionally biased region" description="Polar residues" evidence="2">
    <location>
        <begin position="449"/>
        <end position="469"/>
    </location>
</feature>
<protein>
    <submittedName>
        <fullName evidence="3">Uncharacterized protein</fullName>
    </submittedName>
</protein>
<feature type="coiled-coil region" evidence="1">
    <location>
        <begin position="742"/>
        <end position="804"/>
    </location>
</feature>